<sequence length="891" mass="97858">MPIQQTQTQKRPRAALSKGAARDMQTAPYRRADLSVLTAAGLRREVVWLTWLGLWWERLAQAFWLLGTALLMLVSVWHFVGGVWSKPLIFMTLLVAAVALVAFGVGVRAFVMPRRADVVARIDATLSGQPLLALIDSPVVGGQDAASAALWQAHQDRMRTQIVDARAVAAKPSLAERDPYALRLHVLLFLAMTVIAAPSDVRGPAAGTATAAIASTSWEGWIEPPAYTRLPTLYLSDQPDGDLAVPVDSTLILRVYNDDGSISVAQDLATPGAGSGDSDVALPDGLREERLVVTRSGTLAIAAPSANGRRWQITALVDQPPTLTRNAAVETDFDGQMTLSFAATDDYGVTTGMAEVQLDHAALDQIPPERRYGLALPPEQDTVWRGDLPMPLRDGWQDFEQDWVEDFSQHPWAHLPVKIILSVSDAQGQQTQADALHVALPARRFFDPLAASLIEMRRDLLWNRANAPRVAQIIRAITWQPEPKLFPQEGQYLQLRTILRQLEAGLDNVDRRLTDDRRDELAGALWDLAIELEDGDLDSARDRMLQAQERLSEAMRNGASDTEIAELMQELRDATRDYMRQLSQQAARDADADEDRNSGDDESEAMQLEMADLQAMMDRIQELMQQGRMAEAAQALQELQELIDNLQVAEGQPQSGEGQQALEQLGDTLREQQGLSDQTFRQLQEQFNPGANAGQSQQNEGRNGGQGRGQSHEGQGGEGQSGREGAGEGGADGSQPGRGSLAERQRALRDELNRQLNGLPGQGTTEGEAARDALRQAERAMDGAEESLRRDDLAGAIDQQAEALEQMREGLRNLGEALAQNEEQGQQQGRAGEGNDPLGRGAGQGRDTDALHGERLNQRAQELQDQINRRSGETDRPIDERQYLDRLLDRF</sequence>
<reference evidence="3 4" key="1">
    <citation type="submission" date="2015-09" db="EMBL/GenBank/DDBJ databases">
        <authorList>
            <consortium name="Swine Surveillance"/>
        </authorList>
    </citation>
    <scope>NUCLEOTIDE SEQUENCE [LARGE SCALE GENOMIC DNA]</scope>
    <source>
        <strain evidence="3 4">CECT 8383</strain>
    </source>
</reference>
<dbReference type="AlphaFoldDB" id="A0A0P1GQ81"/>
<accession>A0A0P1GQ81</accession>
<feature type="compositionally biased region" description="Basic and acidic residues" evidence="1">
    <location>
        <begin position="846"/>
        <end position="857"/>
    </location>
</feature>
<dbReference type="InterPro" id="IPR012683">
    <property type="entry name" value="CHP02302_TM"/>
</dbReference>
<feature type="compositionally biased region" description="Basic and acidic residues" evidence="1">
    <location>
        <begin position="867"/>
        <end position="891"/>
    </location>
</feature>
<feature type="transmembrane region" description="Helical" evidence="2">
    <location>
        <begin position="180"/>
        <end position="198"/>
    </location>
</feature>
<feature type="compositionally biased region" description="Gly residues" evidence="1">
    <location>
        <begin position="702"/>
        <end position="732"/>
    </location>
</feature>
<dbReference type="Pfam" id="PF13779">
    <property type="entry name" value="DUF4175"/>
    <property type="match status" value="1"/>
</dbReference>
<keyword evidence="4" id="KW-1185">Reference proteome</keyword>
<feature type="compositionally biased region" description="Low complexity" evidence="1">
    <location>
        <begin position="815"/>
        <end position="830"/>
    </location>
</feature>
<evidence type="ECO:0000256" key="2">
    <source>
        <dbReference type="SAM" id="Phobius"/>
    </source>
</evidence>
<evidence type="ECO:0000313" key="4">
    <source>
        <dbReference type="Proteomes" id="UP000051681"/>
    </source>
</evidence>
<dbReference type="EMBL" id="CYSF01000007">
    <property type="protein sequence ID" value="CUH84671.1"/>
    <property type="molecule type" value="Genomic_DNA"/>
</dbReference>
<feature type="region of interest" description="Disordered" evidence="1">
    <location>
        <begin position="1"/>
        <end position="22"/>
    </location>
</feature>
<feature type="compositionally biased region" description="Basic and acidic residues" evidence="1">
    <location>
        <begin position="768"/>
        <end position="793"/>
    </location>
</feature>
<keyword evidence="2" id="KW-0812">Transmembrane</keyword>
<dbReference type="Proteomes" id="UP000051681">
    <property type="component" value="Unassembled WGS sequence"/>
</dbReference>
<gene>
    <name evidence="3" type="ORF">TM5383_01883</name>
</gene>
<feature type="transmembrane region" description="Helical" evidence="2">
    <location>
        <begin position="62"/>
        <end position="82"/>
    </location>
</feature>
<feature type="compositionally biased region" description="Basic and acidic residues" evidence="1">
    <location>
        <begin position="741"/>
        <end position="753"/>
    </location>
</feature>
<feature type="transmembrane region" description="Helical" evidence="2">
    <location>
        <begin position="88"/>
        <end position="111"/>
    </location>
</feature>
<feature type="region of interest" description="Disordered" evidence="1">
    <location>
        <begin position="582"/>
        <end position="604"/>
    </location>
</feature>
<evidence type="ECO:0000313" key="3">
    <source>
        <dbReference type="EMBL" id="CUH84671.1"/>
    </source>
</evidence>
<keyword evidence="2" id="KW-1133">Transmembrane helix</keyword>
<dbReference type="RefSeq" id="WP_231725089.1">
    <property type="nucleotide sequence ID" value="NZ_CYSF01000007.1"/>
</dbReference>
<name>A0A0P1GQ81_9RHOB</name>
<dbReference type="STRING" id="340021.TM5383_01883"/>
<keyword evidence="2" id="KW-0472">Membrane</keyword>
<feature type="region of interest" description="Disordered" evidence="1">
    <location>
        <begin position="689"/>
        <end position="891"/>
    </location>
</feature>
<proteinExistence type="predicted"/>
<evidence type="ECO:0000256" key="1">
    <source>
        <dbReference type="SAM" id="MobiDB-lite"/>
    </source>
</evidence>
<protein>
    <submittedName>
        <fullName evidence="3">ATPase involved in DNA repair</fullName>
    </submittedName>
</protein>
<organism evidence="3 4">
    <name type="scientific">Thalassovita mediterranea</name>
    <dbReference type="NCBI Taxonomy" id="340021"/>
    <lineage>
        <taxon>Bacteria</taxon>
        <taxon>Pseudomonadati</taxon>
        <taxon>Pseudomonadota</taxon>
        <taxon>Alphaproteobacteria</taxon>
        <taxon>Rhodobacterales</taxon>
        <taxon>Roseobacteraceae</taxon>
        <taxon>Thalassovita</taxon>
    </lineage>
</organism>